<accession>A0A2P6PBD8</accession>
<keyword evidence="2" id="KW-1185">Reference proteome</keyword>
<evidence type="ECO:0000313" key="1">
    <source>
        <dbReference type="EMBL" id="PRQ19244.1"/>
    </source>
</evidence>
<name>A0A2P6PBD8_ROSCH</name>
<dbReference type="Gramene" id="PRQ19244">
    <property type="protein sequence ID" value="PRQ19244"/>
    <property type="gene ID" value="RchiOBHm_Chr7g0215071"/>
</dbReference>
<sequence>MFHIDLLIFFFFVSIYEYLFSKIIKGDRLTGSKVCNILDSGSFVSNTSLQLQMIEKLNLMEKDPTLIKFMNNM</sequence>
<reference evidence="1 2" key="1">
    <citation type="journal article" date="2018" name="Nat. Genet.">
        <title>The Rosa genome provides new insights in the design of modern roses.</title>
        <authorList>
            <person name="Bendahmane M."/>
        </authorList>
    </citation>
    <scope>NUCLEOTIDE SEQUENCE [LARGE SCALE GENOMIC DNA]</scope>
    <source>
        <strain evidence="2">cv. Old Blush</strain>
    </source>
</reference>
<dbReference type="EMBL" id="PDCK01000045">
    <property type="protein sequence ID" value="PRQ19244.1"/>
    <property type="molecule type" value="Genomic_DNA"/>
</dbReference>
<protein>
    <submittedName>
        <fullName evidence="1">Uncharacterized protein</fullName>
    </submittedName>
</protein>
<dbReference type="Proteomes" id="UP000238479">
    <property type="component" value="Chromosome 7"/>
</dbReference>
<gene>
    <name evidence="1" type="ORF">RchiOBHm_Chr7g0215071</name>
</gene>
<proteinExistence type="predicted"/>
<organism evidence="1 2">
    <name type="scientific">Rosa chinensis</name>
    <name type="common">China rose</name>
    <dbReference type="NCBI Taxonomy" id="74649"/>
    <lineage>
        <taxon>Eukaryota</taxon>
        <taxon>Viridiplantae</taxon>
        <taxon>Streptophyta</taxon>
        <taxon>Embryophyta</taxon>
        <taxon>Tracheophyta</taxon>
        <taxon>Spermatophyta</taxon>
        <taxon>Magnoliopsida</taxon>
        <taxon>eudicotyledons</taxon>
        <taxon>Gunneridae</taxon>
        <taxon>Pentapetalae</taxon>
        <taxon>rosids</taxon>
        <taxon>fabids</taxon>
        <taxon>Rosales</taxon>
        <taxon>Rosaceae</taxon>
        <taxon>Rosoideae</taxon>
        <taxon>Rosoideae incertae sedis</taxon>
        <taxon>Rosa</taxon>
    </lineage>
</organism>
<comment type="caution">
    <text evidence="1">The sequence shown here is derived from an EMBL/GenBank/DDBJ whole genome shotgun (WGS) entry which is preliminary data.</text>
</comment>
<evidence type="ECO:0000313" key="2">
    <source>
        <dbReference type="Proteomes" id="UP000238479"/>
    </source>
</evidence>
<dbReference type="AlphaFoldDB" id="A0A2P6PBD8"/>